<dbReference type="AlphaFoldDB" id="A0A0B2Q6A5"/>
<evidence type="ECO:0000256" key="1">
    <source>
        <dbReference type="SAM" id="MobiDB-lite"/>
    </source>
</evidence>
<gene>
    <name evidence="2" type="ORF">glysoja_045128</name>
</gene>
<dbReference type="Proteomes" id="UP000053555">
    <property type="component" value="Unassembled WGS sequence"/>
</dbReference>
<evidence type="ECO:0000313" key="2">
    <source>
        <dbReference type="EMBL" id="KHN15529.1"/>
    </source>
</evidence>
<dbReference type="EMBL" id="KN660877">
    <property type="protein sequence ID" value="KHN15529.1"/>
    <property type="molecule type" value="Genomic_DNA"/>
</dbReference>
<organism evidence="2">
    <name type="scientific">Glycine soja</name>
    <name type="common">Wild soybean</name>
    <dbReference type="NCBI Taxonomy" id="3848"/>
    <lineage>
        <taxon>Eukaryota</taxon>
        <taxon>Viridiplantae</taxon>
        <taxon>Streptophyta</taxon>
        <taxon>Embryophyta</taxon>
        <taxon>Tracheophyta</taxon>
        <taxon>Spermatophyta</taxon>
        <taxon>Magnoliopsida</taxon>
        <taxon>eudicotyledons</taxon>
        <taxon>Gunneridae</taxon>
        <taxon>Pentapetalae</taxon>
        <taxon>rosids</taxon>
        <taxon>fabids</taxon>
        <taxon>Fabales</taxon>
        <taxon>Fabaceae</taxon>
        <taxon>Papilionoideae</taxon>
        <taxon>50 kb inversion clade</taxon>
        <taxon>NPAAA clade</taxon>
        <taxon>indigoferoid/millettioid clade</taxon>
        <taxon>Phaseoleae</taxon>
        <taxon>Glycine</taxon>
        <taxon>Glycine subgen. Soja</taxon>
    </lineage>
</organism>
<proteinExistence type="predicted"/>
<sequence length="83" mass="9660">MAQFMQVTFSHQKSIELAIKNLEMQIGQLAKQMAERPTGTFVTNIEKNPKEEYKVIFTRGESAEKEKRIEEDVSDKKGEKKKR</sequence>
<protein>
    <submittedName>
        <fullName evidence="2">Uncharacterized protein</fullName>
    </submittedName>
</protein>
<name>A0A0B2Q6A5_GLYSO</name>
<feature type="region of interest" description="Disordered" evidence="1">
    <location>
        <begin position="62"/>
        <end position="83"/>
    </location>
</feature>
<reference evidence="2" key="1">
    <citation type="submission" date="2014-07" db="EMBL/GenBank/DDBJ databases">
        <title>Identification of a novel salt tolerance gene in wild soybean by whole-genome sequencing.</title>
        <authorList>
            <person name="Lam H.-M."/>
            <person name="Qi X."/>
            <person name="Li M.-W."/>
            <person name="Liu X."/>
            <person name="Xie M."/>
            <person name="Ni M."/>
            <person name="Xu X."/>
        </authorList>
    </citation>
    <scope>NUCLEOTIDE SEQUENCE [LARGE SCALE GENOMIC DNA]</scope>
    <source>
        <tissue evidence="2">Root</tissue>
    </source>
</reference>
<feature type="non-terminal residue" evidence="2">
    <location>
        <position position="83"/>
    </location>
</feature>
<accession>A0A0B2Q6A5</accession>